<name>A0A391P1E2_9EUKA</name>
<dbReference type="Proteomes" id="UP000265618">
    <property type="component" value="Unassembled WGS sequence"/>
</dbReference>
<gene>
    <name evidence="2" type="ORF">KIPB_013420</name>
</gene>
<evidence type="ECO:0000256" key="1">
    <source>
        <dbReference type="SAM" id="MobiDB-lite"/>
    </source>
</evidence>
<protein>
    <submittedName>
        <fullName evidence="2">Uncharacterized protein</fullName>
    </submittedName>
</protein>
<feature type="non-terminal residue" evidence="2">
    <location>
        <position position="36"/>
    </location>
</feature>
<keyword evidence="3" id="KW-1185">Reference proteome</keyword>
<reference evidence="2 3" key="1">
    <citation type="journal article" date="2018" name="PLoS ONE">
        <title>The draft genome of Kipferlia bialata reveals reductive genome evolution in fornicate parasites.</title>
        <authorList>
            <person name="Tanifuji G."/>
            <person name="Takabayashi S."/>
            <person name="Kume K."/>
            <person name="Takagi M."/>
            <person name="Nakayama T."/>
            <person name="Kamikawa R."/>
            <person name="Inagaki Y."/>
            <person name="Hashimoto T."/>
        </authorList>
    </citation>
    <scope>NUCLEOTIDE SEQUENCE [LARGE SCALE GENOMIC DNA]</scope>
    <source>
        <strain evidence="2">NY0173</strain>
    </source>
</reference>
<accession>A0A391P1E2</accession>
<dbReference type="AlphaFoldDB" id="A0A391P1E2"/>
<feature type="region of interest" description="Disordered" evidence="1">
    <location>
        <begin position="1"/>
        <end position="36"/>
    </location>
</feature>
<proteinExistence type="predicted"/>
<evidence type="ECO:0000313" key="2">
    <source>
        <dbReference type="EMBL" id="GCA64163.1"/>
    </source>
</evidence>
<dbReference type="EMBL" id="BDIP01006355">
    <property type="protein sequence ID" value="GCA64163.1"/>
    <property type="molecule type" value="Genomic_DNA"/>
</dbReference>
<comment type="caution">
    <text evidence="2">The sequence shown here is derived from an EMBL/GenBank/DDBJ whole genome shotgun (WGS) entry which is preliminary data.</text>
</comment>
<sequence>MFSCCGAPSRRRRQLAAEDSDSDGGLIALETGDAAE</sequence>
<organism evidence="2 3">
    <name type="scientific">Kipferlia bialata</name>
    <dbReference type="NCBI Taxonomy" id="797122"/>
    <lineage>
        <taxon>Eukaryota</taxon>
        <taxon>Metamonada</taxon>
        <taxon>Carpediemonas-like organisms</taxon>
        <taxon>Kipferlia</taxon>
    </lineage>
</organism>
<evidence type="ECO:0000313" key="3">
    <source>
        <dbReference type="Proteomes" id="UP000265618"/>
    </source>
</evidence>